<dbReference type="Proteomes" id="UP001321749">
    <property type="component" value="Unassembled WGS sequence"/>
</dbReference>
<keyword evidence="3" id="KW-1185">Reference proteome</keyword>
<dbReference type="EMBL" id="MU864929">
    <property type="protein sequence ID" value="KAK4466823.1"/>
    <property type="molecule type" value="Genomic_DNA"/>
</dbReference>
<comment type="caution">
    <text evidence="2">The sequence shown here is derived from an EMBL/GenBank/DDBJ whole genome shotgun (WGS) entry which is preliminary data.</text>
</comment>
<name>A0AAV9I299_9PEZI</name>
<sequence length="71" mass="7837">MPAVETTPKQHEPMQAVATDERAVDTIISKQPKPEPMPQMESEMSLRGGGFNCGCSERCCGVNCSFYRHCC</sequence>
<evidence type="ECO:0000256" key="1">
    <source>
        <dbReference type="SAM" id="MobiDB-lite"/>
    </source>
</evidence>
<reference evidence="2" key="2">
    <citation type="submission" date="2023-06" db="EMBL/GenBank/DDBJ databases">
        <authorList>
            <consortium name="Lawrence Berkeley National Laboratory"/>
            <person name="Mondo S.J."/>
            <person name="Hensen N."/>
            <person name="Bonometti L."/>
            <person name="Westerberg I."/>
            <person name="Brannstrom I.O."/>
            <person name="Guillou S."/>
            <person name="Cros-Aarteil S."/>
            <person name="Calhoun S."/>
            <person name="Haridas S."/>
            <person name="Kuo A."/>
            <person name="Pangilinan J."/>
            <person name="Riley R."/>
            <person name="Labutti K."/>
            <person name="Andreopoulos B."/>
            <person name="Lipzen A."/>
            <person name="Chen C."/>
            <person name="Yanf M."/>
            <person name="Daum C."/>
            <person name="Ng V."/>
            <person name="Clum A."/>
            <person name="Steindorff A."/>
            <person name="Ohm R."/>
            <person name="Martin F."/>
            <person name="Silar P."/>
            <person name="Natvig D."/>
            <person name="Lalanne C."/>
            <person name="Gautier V."/>
            <person name="Ament-Velasquez S.L."/>
            <person name="Kruys A."/>
            <person name="Hutchinson M.I."/>
            <person name="Powell A.J."/>
            <person name="Barry K."/>
            <person name="Miller A.N."/>
            <person name="Grigoriev I.V."/>
            <person name="Debuchy R."/>
            <person name="Gladieux P."/>
            <person name="Thoren M.H."/>
            <person name="Johannesson H."/>
        </authorList>
    </citation>
    <scope>NUCLEOTIDE SEQUENCE</scope>
    <source>
        <strain evidence="2">PSN324</strain>
    </source>
</reference>
<evidence type="ECO:0000313" key="3">
    <source>
        <dbReference type="Proteomes" id="UP001321749"/>
    </source>
</evidence>
<reference evidence="2" key="1">
    <citation type="journal article" date="2023" name="Mol. Phylogenet. Evol.">
        <title>Genome-scale phylogeny and comparative genomics of the fungal order Sordariales.</title>
        <authorList>
            <person name="Hensen N."/>
            <person name="Bonometti L."/>
            <person name="Westerberg I."/>
            <person name="Brannstrom I.O."/>
            <person name="Guillou S."/>
            <person name="Cros-Aarteil S."/>
            <person name="Calhoun S."/>
            <person name="Haridas S."/>
            <person name="Kuo A."/>
            <person name="Mondo S."/>
            <person name="Pangilinan J."/>
            <person name="Riley R."/>
            <person name="LaButti K."/>
            <person name="Andreopoulos B."/>
            <person name="Lipzen A."/>
            <person name="Chen C."/>
            <person name="Yan M."/>
            <person name="Daum C."/>
            <person name="Ng V."/>
            <person name="Clum A."/>
            <person name="Steindorff A."/>
            <person name="Ohm R.A."/>
            <person name="Martin F."/>
            <person name="Silar P."/>
            <person name="Natvig D.O."/>
            <person name="Lalanne C."/>
            <person name="Gautier V."/>
            <person name="Ament-Velasquez S.L."/>
            <person name="Kruys A."/>
            <person name="Hutchinson M.I."/>
            <person name="Powell A.J."/>
            <person name="Barry K."/>
            <person name="Miller A.N."/>
            <person name="Grigoriev I.V."/>
            <person name="Debuchy R."/>
            <person name="Gladieux P."/>
            <person name="Hiltunen Thoren M."/>
            <person name="Johannesson H."/>
        </authorList>
    </citation>
    <scope>NUCLEOTIDE SEQUENCE</scope>
    <source>
        <strain evidence="2">PSN324</strain>
    </source>
</reference>
<dbReference type="AlphaFoldDB" id="A0AAV9I299"/>
<evidence type="ECO:0000313" key="2">
    <source>
        <dbReference type="EMBL" id="KAK4466823.1"/>
    </source>
</evidence>
<protein>
    <submittedName>
        <fullName evidence="2">Uncharacterized protein</fullName>
    </submittedName>
</protein>
<feature type="region of interest" description="Disordered" evidence="1">
    <location>
        <begin position="1"/>
        <end position="23"/>
    </location>
</feature>
<proteinExistence type="predicted"/>
<accession>A0AAV9I299</accession>
<gene>
    <name evidence="2" type="ORF">QBC42DRAFT_258117</name>
</gene>
<organism evidence="2 3">
    <name type="scientific">Cladorrhinum samala</name>
    <dbReference type="NCBI Taxonomy" id="585594"/>
    <lineage>
        <taxon>Eukaryota</taxon>
        <taxon>Fungi</taxon>
        <taxon>Dikarya</taxon>
        <taxon>Ascomycota</taxon>
        <taxon>Pezizomycotina</taxon>
        <taxon>Sordariomycetes</taxon>
        <taxon>Sordariomycetidae</taxon>
        <taxon>Sordariales</taxon>
        <taxon>Podosporaceae</taxon>
        <taxon>Cladorrhinum</taxon>
    </lineage>
</organism>